<dbReference type="EMBL" id="LR797049">
    <property type="protein sequence ID" value="CAB4183676.1"/>
    <property type="molecule type" value="Genomic_DNA"/>
</dbReference>
<proteinExistence type="predicted"/>
<sequence length="118" mass="12945">MSLPIIYKGADEVINITITDSAGAPITISTLSDVIVSIYQTREQIIQQWSIGNSDLVVVNDAGGIVQANLDRDNTTEIPLKRLYLEVVAELSNSEFESNTQRMIVSHIDLADLKNSVI</sequence>
<protein>
    <submittedName>
        <fullName evidence="1">Uncharacterized protein</fullName>
    </submittedName>
</protein>
<accession>A0A6J5QMB2</accession>
<organism evidence="1">
    <name type="scientific">uncultured Caudovirales phage</name>
    <dbReference type="NCBI Taxonomy" id="2100421"/>
    <lineage>
        <taxon>Viruses</taxon>
        <taxon>Duplodnaviria</taxon>
        <taxon>Heunggongvirae</taxon>
        <taxon>Uroviricota</taxon>
        <taxon>Caudoviricetes</taxon>
        <taxon>Peduoviridae</taxon>
        <taxon>Maltschvirus</taxon>
        <taxon>Maltschvirus maltsch</taxon>
    </lineage>
</organism>
<evidence type="ECO:0000313" key="1">
    <source>
        <dbReference type="EMBL" id="CAB4183676.1"/>
    </source>
</evidence>
<gene>
    <name evidence="1" type="ORF">UFOVP1106_45</name>
</gene>
<reference evidence="1" key="1">
    <citation type="submission" date="2020-05" db="EMBL/GenBank/DDBJ databases">
        <authorList>
            <person name="Chiriac C."/>
            <person name="Salcher M."/>
            <person name="Ghai R."/>
            <person name="Kavagutti S V."/>
        </authorList>
    </citation>
    <scope>NUCLEOTIDE SEQUENCE</scope>
</reference>
<name>A0A6J5QMB2_9CAUD</name>